<keyword evidence="7" id="KW-1185">Reference proteome</keyword>
<dbReference type="InterPro" id="IPR035979">
    <property type="entry name" value="RBD_domain_sf"/>
</dbReference>
<dbReference type="Proteomes" id="UP000504617">
    <property type="component" value="Unplaced"/>
</dbReference>
<dbReference type="KEGG" id="tsr:106538632"/>
<evidence type="ECO:0000259" key="6">
    <source>
        <dbReference type="PROSITE" id="PS50102"/>
    </source>
</evidence>
<dbReference type="Pfam" id="PF00076">
    <property type="entry name" value="RRM_1"/>
    <property type="match status" value="1"/>
</dbReference>
<name>A0A6I9XVK5_9SAUR</name>
<dbReference type="FunFam" id="3.30.70.330:FF:000071">
    <property type="entry name" value="heterogeneous nuclear ribonucleoprotein H isoform X1"/>
    <property type="match status" value="1"/>
</dbReference>
<sequence length="220" mass="25291">MAKTATESETETTVISRMMSNTEGAEDYVENYVIKVQGLPLSCSADEVQRFFCECKILNGYSGIHFIYTRRGRPNGEAFVELETEDDVKFALKKDRKTMGHRYVEVCRSNKFEMDWNLKQTGSNTPDTANDEFDNCRGLLFGCSKEEIIRFFSEKQSRNKALKKANKALLEENNYLKLQLELLMDMLMETRAQLHSVEKNIDTTALHSNVKESNIKVPML</sequence>
<evidence type="ECO:0000256" key="2">
    <source>
        <dbReference type="ARBA" id="ARBA00022737"/>
    </source>
</evidence>
<organism evidence="7 8">
    <name type="scientific">Thamnophis sirtalis</name>
    <dbReference type="NCBI Taxonomy" id="35019"/>
    <lineage>
        <taxon>Eukaryota</taxon>
        <taxon>Metazoa</taxon>
        <taxon>Chordata</taxon>
        <taxon>Craniata</taxon>
        <taxon>Vertebrata</taxon>
        <taxon>Euteleostomi</taxon>
        <taxon>Lepidosauria</taxon>
        <taxon>Squamata</taxon>
        <taxon>Bifurcata</taxon>
        <taxon>Unidentata</taxon>
        <taxon>Episquamata</taxon>
        <taxon>Toxicofera</taxon>
        <taxon>Serpentes</taxon>
        <taxon>Colubroidea</taxon>
        <taxon>Colubridae</taxon>
        <taxon>Natricinae</taxon>
        <taxon>Thamnophis</taxon>
    </lineage>
</organism>
<dbReference type="GeneID" id="106538632"/>
<dbReference type="InterPro" id="IPR050666">
    <property type="entry name" value="ESRP"/>
</dbReference>
<keyword evidence="3 4" id="KW-0694">RNA-binding</keyword>
<dbReference type="GO" id="GO:0003723">
    <property type="term" value="F:RNA binding"/>
    <property type="evidence" value="ECO:0007669"/>
    <property type="project" value="UniProtKB-UniRule"/>
</dbReference>
<dbReference type="InterPro" id="IPR028118">
    <property type="entry name" value="Chibby_fam"/>
</dbReference>
<dbReference type="SUPFAM" id="SSF54928">
    <property type="entry name" value="RNA-binding domain, RBD"/>
    <property type="match status" value="1"/>
</dbReference>
<protein>
    <submittedName>
        <fullName evidence="8">Heterogeneous nuclear ribonucleoprotein H-like</fullName>
    </submittedName>
</protein>
<accession>A0A6I9XVK5</accession>
<gene>
    <name evidence="8" type="primary">LOC106538632</name>
</gene>
<feature type="coiled-coil region" evidence="5">
    <location>
        <begin position="152"/>
        <end position="200"/>
    </location>
</feature>
<proteinExistence type="predicted"/>
<dbReference type="Gene3D" id="3.30.70.330">
    <property type="match status" value="1"/>
</dbReference>
<dbReference type="RefSeq" id="XP_013908650.1">
    <property type="nucleotide sequence ID" value="XM_014053175.1"/>
</dbReference>
<dbReference type="OrthoDB" id="431068at2759"/>
<dbReference type="InterPro" id="IPR012677">
    <property type="entry name" value="Nucleotide-bd_a/b_plait_sf"/>
</dbReference>
<keyword evidence="2" id="KW-0677">Repeat</keyword>
<evidence type="ECO:0000256" key="5">
    <source>
        <dbReference type="SAM" id="Coils"/>
    </source>
</evidence>
<dbReference type="PANTHER" id="PTHR13976">
    <property type="entry name" value="HETEROGENEOUS NUCLEAR RIBONUCLEOPROTEIN-RELATED"/>
    <property type="match status" value="1"/>
</dbReference>
<evidence type="ECO:0000256" key="3">
    <source>
        <dbReference type="ARBA" id="ARBA00022884"/>
    </source>
</evidence>
<dbReference type="InterPro" id="IPR000504">
    <property type="entry name" value="RRM_dom"/>
</dbReference>
<evidence type="ECO:0000256" key="4">
    <source>
        <dbReference type="PROSITE-ProRule" id="PRU00176"/>
    </source>
</evidence>
<keyword evidence="1" id="KW-0597">Phosphoprotein</keyword>
<dbReference type="Pfam" id="PF14645">
    <property type="entry name" value="Chibby"/>
    <property type="match status" value="1"/>
</dbReference>
<evidence type="ECO:0000313" key="7">
    <source>
        <dbReference type="Proteomes" id="UP000504617"/>
    </source>
</evidence>
<keyword evidence="5" id="KW-0175">Coiled coil</keyword>
<evidence type="ECO:0000256" key="1">
    <source>
        <dbReference type="ARBA" id="ARBA00022553"/>
    </source>
</evidence>
<dbReference type="PROSITE" id="PS50102">
    <property type="entry name" value="RRM"/>
    <property type="match status" value="1"/>
</dbReference>
<dbReference type="AlphaFoldDB" id="A0A6I9XVK5"/>
<reference evidence="8" key="1">
    <citation type="submission" date="2025-08" db="UniProtKB">
        <authorList>
            <consortium name="RefSeq"/>
        </authorList>
    </citation>
    <scope>IDENTIFICATION</scope>
    <source>
        <tissue evidence="8">Skeletal muscle</tissue>
    </source>
</reference>
<feature type="domain" description="RRM" evidence="6">
    <location>
        <begin position="32"/>
        <end position="111"/>
    </location>
</feature>
<evidence type="ECO:0000313" key="8">
    <source>
        <dbReference type="RefSeq" id="XP_013908650.1"/>
    </source>
</evidence>
<dbReference type="SMART" id="SM00360">
    <property type="entry name" value="RRM"/>
    <property type="match status" value="1"/>
</dbReference>